<dbReference type="OrthoDB" id="1896086at2759"/>
<keyword evidence="1" id="KW-0378">Hydrolase</keyword>
<sequence length="204" mass="22876">MDDDADPRVFIFTPYKRADPGTPDYNNEFPVDLPEAWGEDDGIPSKTQQIENEVKAIFSAPNGFNVPYEKIIYAPRQWGNPDEPEDLSDSDFPGHADLHWDTQEAEARVFSGRTDVPENLSASSEPYETDYADNHDISYAYSIKWIDGCVTEAEEQNWHFPLGTDNTDVNADELLRGCFTDCNNEGVGGSRQVGCLEYTYTGGK</sequence>
<gene>
    <name evidence="1" type="ORF">UCREL1_227</name>
</gene>
<dbReference type="OMA" id="WVEGCET"/>
<organism evidence="1 2">
    <name type="scientific">Eutypa lata (strain UCR-EL1)</name>
    <name type="common">Grapevine dieback disease fungus</name>
    <name type="synonym">Eutypa armeniacae</name>
    <dbReference type="NCBI Taxonomy" id="1287681"/>
    <lineage>
        <taxon>Eukaryota</taxon>
        <taxon>Fungi</taxon>
        <taxon>Dikarya</taxon>
        <taxon>Ascomycota</taxon>
        <taxon>Pezizomycotina</taxon>
        <taxon>Sordariomycetes</taxon>
        <taxon>Xylariomycetidae</taxon>
        <taxon>Xylariales</taxon>
        <taxon>Diatrypaceae</taxon>
        <taxon>Eutypa</taxon>
    </lineage>
</organism>
<proteinExistence type="predicted"/>
<accession>M7T1B9</accession>
<evidence type="ECO:0000313" key="1">
    <source>
        <dbReference type="EMBL" id="EMR72719.1"/>
    </source>
</evidence>
<dbReference type="GO" id="GO:0016787">
    <property type="term" value="F:hydrolase activity"/>
    <property type="evidence" value="ECO:0007669"/>
    <property type="project" value="UniProtKB-KW"/>
</dbReference>
<evidence type="ECO:0000313" key="2">
    <source>
        <dbReference type="Proteomes" id="UP000012174"/>
    </source>
</evidence>
<dbReference type="EMBL" id="KB705392">
    <property type="protein sequence ID" value="EMR72719.1"/>
    <property type="molecule type" value="Genomic_DNA"/>
</dbReference>
<dbReference type="Proteomes" id="UP000012174">
    <property type="component" value="Unassembled WGS sequence"/>
</dbReference>
<dbReference type="HOGENOM" id="CLU_1343240_0_0_1"/>
<dbReference type="AlphaFoldDB" id="M7T1B9"/>
<name>M7T1B9_EUTLA</name>
<dbReference type="KEGG" id="ela:UCREL1_227"/>
<protein>
    <submittedName>
        <fullName evidence="1">Putative glycoside hydrolase family 18 protein</fullName>
    </submittedName>
</protein>
<keyword evidence="2" id="KW-1185">Reference proteome</keyword>
<reference evidence="2" key="1">
    <citation type="journal article" date="2013" name="Genome Announc.">
        <title>Draft genome sequence of the grapevine dieback fungus Eutypa lata UCR-EL1.</title>
        <authorList>
            <person name="Blanco-Ulate B."/>
            <person name="Rolshausen P.E."/>
            <person name="Cantu D."/>
        </authorList>
    </citation>
    <scope>NUCLEOTIDE SEQUENCE [LARGE SCALE GENOMIC DNA]</scope>
    <source>
        <strain evidence="2">UCR-EL1</strain>
    </source>
</reference>